<keyword evidence="3" id="KW-0732">Signal</keyword>
<reference evidence="5 6" key="1">
    <citation type="submission" date="2021-11" db="EMBL/GenBank/DDBJ databases">
        <authorList>
            <person name="Lee D.-H."/>
            <person name="Kim S.-B."/>
        </authorList>
    </citation>
    <scope>NUCLEOTIDE SEQUENCE [LARGE SCALE GENOMIC DNA]</scope>
    <source>
        <strain evidence="5 6">KCTC 52223</strain>
    </source>
</reference>
<dbReference type="InterPro" id="IPR036928">
    <property type="entry name" value="AS_sf"/>
</dbReference>
<proteinExistence type="inferred from homology"/>
<keyword evidence="6" id="KW-1185">Reference proteome</keyword>
<dbReference type="InterPro" id="IPR023631">
    <property type="entry name" value="Amidase_dom"/>
</dbReference>
<dbReference type="Proteomes" id="UP001198862">
    <property type="component" value="Unassembled WGS sequence"/>
</dbReference>
<feature type="region of interest" description="Disordered" evidence="2">
    <location>
        <begin position="134"/>
        <end position="158"/>
    </location>
</feature>
<dbReference type="Pfam" id="PF01425">
    <property type="entry name" value="Amidase"/>
    <property type="match status" value="1"/>
</dbReference>
<evidence type="ECO:0000256" key="1">
    <source>
        <dbReference type="ARBA" id="ARBA00009199"/>
    </source>
</evidence>
<evidence type="ECO:0000313" key="6">
    <source>
        <dbReference type="Proteomes" id="UP001198862"/>
    </source>
</evidence>
<comment type="similarity">
    <text evidence="1">Belongs to the amidase family.</text>
</comment>
<organism evidence="5 6">
    <name type="scientific">Reyranella aquatilis</name>
    <dbReference type="NCBI Taxonomy" id="2035356"/>
    <lineage>
        <taxon>Bacteria</taxon>
        <taxon>Pseudomonadati</taxon>
        <taxon>Pseudomonadota</taxon>
        <taxon>Alphaproteobacteria</taxon>
        <taxon>Hyphomicrobiales</taxon>
        <taxon>Reyranellaceae</taxon>
        <taxon>Reyranella</taxon>
    </lineage>
</organism>
<evidence type="ECO:0000256" key="3">
    <source>
        <dbReference type="SAM" id="SignalP"/>
    </source>
</evidence>
<accession>A0ABS8KSG3</accession>
<dbReference type="PANTHER" id="PTHR11895:SF151">
    <property type="entry name" value="GLUTAMYL-TRNA(GLN) AMIDOTRANSFERASE SUBUNIT A"/>
    <property type="match status" value="1"/>
</dbReference>
<comment type="caution">
    <text evidence="5">The sequence shown here is derived from an EMBL/GenBank/DDBJ whole genome shotgun (WGS) entry which is preliminary data.</text>
</comment>
<name>A0ABS8KSG3_9HYPH</name>
<sequence length="435" mass="46114">MLLAVLLATMAALNTLTATELAQRLDSGAATAEGIVRAHLDRIDERDADVLAWSHLAREAALETARMLDRGPRKGLLHGIPMGVKDIIDSHDQPTTYGSPIYRTHQPLADAATVALARDAGAILLGKTVTTEFANRHPGPTKNPHNPAHTPGGSSSGSAAAVADFQSVLATGTQTGGSVIRPAAFCGIVGYKPTYGHFAPAGMKANTEWLDTIGAYARSVEDIALFRAALMAMPFTPVNRLDRPPRIAVAFTHHRDELSPEGTQAVNDAAAAFAKAGAKVKEIDLPAPVRDMTQGQKTLSAFDGPRAHADEARRFPGLLSESLRKDKLEAGSKIDYATWVAARKLGETGRAAVDALFSEIDVILTAPAKGEAPPGLERTGDATFNLLWTYLWMPCVTLPLTKGPTGLPVGIQLVGRQHEDASLLDIAAWARSVLS</sequence>
<protein>
    <submittedName>
        <fullName evidence="5">Amidase</fullName>
    </submittedName>
</protein>
<evidence type="ECO:0000259" key="4">
    <source>
        <dbReference type="Pfam" id="PF01425"/>
    </source>
</evidence>
<dbReference type="PANTHER" id="PTHR11895">
    <property type="entry name" value="TRANSAMIDASE"/>
    <property type="match status" value="1"/>
</dbReference>
<dbReference type="Gene3D" id="3.90.1300.10">
    <property type="entry name" value="Amidase signature (AS) domain"/>
    <property type="match status" value="1"/>
</dbReference>
<dbReference type="RefSeq" id="WP_230549818.1">
    <property type="nucleotide sequence ID" value="NZ_JAJISD010000002.1"/>
</dbReference>
<dbReference type="EMBL" id="JAJISD010000002">
    <property type="protein sequence ID" value="MCC8428598.1"/>
    <property type="molecule type" value="Genomic_DNA"/>
</dbReference>
<dbReference type="InterPro" id="IPR000120">
    <property type="entry name" value="Amidase"/>
</dbReference>
<feature type="chain" id="PRO_5046466128" evidence="3">
    <location>
        <begin position="19"/>
        <end position="435"/>
    </location>
</feature>
<evidence type="ECO:0000256" key="2">
    <source>
        <dbReference type="SAM" id="MobiDB-lite"/>
    </source>
</evidence>
<gene>
    <name evidence="5" type="ORF">LJ725_06455</name>
</gene>
<evidence type="ECO:0000313" key="5">
    <source>
        <dbReference type="EMBL" id="MCC8428598.1"/>
    </source>
</evidence>
<dbReference type="SUPFAM" id="SSF75304">
    <property type="entry name" value="Amidase signature (AS) enzymes"/>
    <property type="match status" value="1"/>
</dbReference>
<feature type="signal peptide" evidence="3">
    <location>
        <begin position="1"/>
        <end position="18"/>
    </location>
</feature>
<feature type="domain" description="Amidase" evidence="4">
    <location>
        <begin position="35"/>
        <end position="424"/>
    </location>
</feature>